<name>A0A6C0GQ72_9BACT</name>
<organism evidence="2 3">
    <name type="scientific">Rhodocytophaga rosea</name>
    <dbReference type="NCBI Taxonomy" id="2704465"/>
    <lineage>
        <taxon>Bacteria</taxon>
        <taxon>Pseudomonadati</taxon>
        <taxon>Bacteroidota</taxon>
        <taxon>Cytophagia</taxon>
        <taxon>Cytophagales</taxon>
        <taxon>Rhodocytophagaceae</taxon>
        <taxon>Rhodocytophaga</taxon>
    </lineage>
</organism>
<proteinExistence type="predicted"/>
<evidence type="ECO:0000256" key="1">
    <source>
        <dbReference type="SAM" id="Phobius"/>
    </source>
</evidence>
<accession>A0A6C0GQ72</accession>
<dbReference type="EMBL" id="CP048222">
    <property type="protein sequence ID" value="QHT70209.1"/>
    <property type="molecule type" value="Genomic_DNA"/>
</dbReference>
<keyword evidence="1" id="KW-0472">Membrane</keyword>
<feature type="transmembrane region" description="Helical" evidence="1">
    <location>
        <begin position="166"/>
        <end position="183"/>
    </location>
</feature>
<dbReference type="KEGG" id="rhoz:GXP67_27965"/>
<dbReference type="RefSeq" id="WP_162446191.1">
    <property type="nucleotide sequence ID" value="NZ_CP048222.1"/>
</dbReference>
<keyword evidence="1" id="KW-1133">Transmembrane helix</keyword>
<dbReference type="Proteomes" id="UP000480178">
    <property type="component" value="Chromosome"/>
</dbReference>
<feature type="transmembrane region" description="Helical" evidence="1">
    <location>
        <begin position="6"/>
        <end position="22"/>
    </location>
</feature>
<dbReference type="AlphaFoldDB" id="A0A6C0GQ72"/>
<gene>
    <name evidence="2" type="ORF">GXP67_27965</name>
</gene>
<reference evidence="2 3" key="1">
    <citation type="submission" date="2020-01" db="EMBL/GenBank/DDBJ databases">
        <authorList>
            <person name="Kim M.K."/>
        </authorList>
    </citation>
    <scope>NUCLEOTIDE SEQUENCE [LARGE SCALE GENOMIC DNA]</scope>
    <source>
        <strain evidence="2 3">172606-1</strain>
    </source>
</reference>
<evidence type="ECO:0000313" key="3">
    <source>
        <dbReference type="Proteomes" id="UP000480178"/>
    </source>
</evidence>
<evidence type="ECO:0000313" key="2">
    <source>
        <dbReference type="EMBL" id="QHT70209.1"/>
    </source>
</evidence>
<keyword evidence="1" id="KW-0812">Transmembrane</keyword>
<protein>
    <submittedName>
        <fullName evidence="2">Uncharacterized protein</fullName>
    </submittedName>
</protein>
<feature type="transmembrane region" description="Helical" evidence="1">
    <location>
        <begin position="189"/>
        <end position="208"/>
    </location>
</feature>
<keyword evidence="3" id="KW-1185">Reference proteome</keyword>
<sequence>MKKNYTILSYVLIVSLFSIFLLPSCQTSRLQTAADAGLAIQTETKLAQAQMTATTEEPIPQEPSLMQISVETNDSEDMPAGASTQADLSTIDLTTLAHPAELVRAPVAKTTMPVAQEKTSSARQIQKKLSLPARMMMKSIVKKAEKLQKKDITGTTQEQEINNNRYLVAGIILLLAGLVLVLVGNTTLLYVLGSVASLAGLIFLLLAIL</sequence>